<dbReference type="RefSeq" id="WP_344021929.1">
    <property type="nucleotide sequence ID" value="NZ_BAAABX010000019.1"/>
</dbReference>
<accession>A0ABN0YK32</accession>
<dbReference type="EMBL" id="BAAABX010000019">
    <property type="protein sequence ID" value="GAA0397741.1"/>
    <property type="molecule type" value="Genomic_DNA"/>
</dbReference>
<evidence type="ECO:0000259" key="2">
    <source>
        <dbReference type="Pfam" id="PF00109"/>
    </source>
</evidence>
<keyword evidence="1" id="KW-0808">Transferase</keyword>
<comment type="caution">
    <text evidence="3">The sequence shown here is derived from an EMBL/GenBank/DDBJ whole genome shotgun (WGS) entry which is preliminary data.</text>
</comment>
<sequence length="301" mass="30301">MKHIVVTGTGLAVPGLARPLDLLADEPPGTGFDPATALKGKEMRGKDRASRLGLCAADAALRDAGLLADDGTYREAGETTAVVVSSNLGTLETACEFTDTIAREGVTGLSPLGLPQTSSNVVAGWIAIRYGLRGPNLTVCNGATSGLDAVHWACHLILAGRCRRAVVVGVEPASEPAGRLLGQEPRDVTAAVVLESAADATGRGARAHAAVSAYARGADAARTVAATESRAPVPVQLRLATGHLDLTARLGDCSGALGVLQCAAGADHVRSHGTGAVLAVAGGTAADDAAAALLLTTELRN</sequence>
<dbReference type="Gene3D" id="3.40.47.10">
    <property type="match status" value="1"/>
</dbReference>
<organism evidence="3 4">
    <name type="scientific">Streptomyces luteireticuli</name>
    <dbReference type="NCBI Taxonomy" id="173858"/>
    <lineage>
        <taxon>Bacteria</taxon>
        <taxon>Bacillati</taxon>
        <taxon>Actinomycetota</taxon>
        <taxon>Actinomycetes</taxon>
        <taxon>Kitasatosporales</taxon>
        <taxon>Streptomycetaceae</taxon>
        <taxon>Streptomyces</taxon>
    </lineage>
</organism>
<keyword evidence="4" id="KW-1185">Reference proteome</keyword>
<evidence type="ECO:0000313" key="3">
    <source>
        <dbReference type="EMBL" id="GAA0397741.1"/>
    </source>
</evidence>
<feature type="domain" description="Beta-ketoacyl synthase-like N-terminal" evidence="2">
    <location>
        <begin position="32"/>
        <end position="181"/>
    </location>
</feature>
<proteinExistence type="predicted"/>
<dbReference type="InterPro" id="IPR014030">
    <property type="entry name" value="Ketoacyl_synth_N"/>
</dbReference>
<evidence type="ECO:0000313" key="4">
    <source>
        <dbReference type="Proteomes" id="UP001500879"/>
    </source>
</evidence>
<dbReference type="PANTHER" id="PTHR11712">
    <property type="entry name" value="POLYKETIDE SYNTHASE-RELATED"/>
    <property type="match status" value="1"/>
</dbReference>
<dbReference type="InterPro" id="IPR000794">
    <property type="entry name" value="Beta-ketoacyl_synthase"/>
</dbReference>
<dbReference type="Proteomes" id="UP001500879">
    <property type="component" value="Unassembled WGS sequence"/>
</dbReference>
<dbReference type="Pfam" id="PF00109">
    <property type="entry name" value="ketoacyl-synt"/>
    <property type="match status" value="1"/>
</dbReference>
<dbReference type="PANTHER" id="PTHR11712:SF336">
    <property type="entry name" value="3-OXOACYL-[ACYL-CARRIER-PROTEIN] SYNTHASE, MITOCHONDRIAL"/>
    <property type="match status" value="1"/>
</dbReference>
<name>A0ABN0YK32_9ACTN</name>
<reference evidence="3 4" key="1">
    <citation type="journal article" date="2019" name="Int. J. Syst. Evol. Microbiol.">
        <title>The Global Catalogue of Microorganisms (GCM) 10K type strain sequencing project: providing services to taxonomists for standard genome sequencing and annotation.</title>
        <authorList>
            <consortium name="The Broad Institute Genomics Platform"/>
            <consortium name="The Broad Institute Genome Sequencing Center for Infectious Disease"/>
            <person name="Wu L."/>
            <person name="Ma J."/>
        </authorList>
    </citation>
    <scope>NUCLEOTIDE SEQUENCE [LARGE SCALE GENOMIC DNA]</scope>
    <source>
        <strain evidence="3 4">JCM 4788</strain>
    </source>
</reference>
<evidence type="ECO:0000256" key="1">
    <source>
        <dbReference type="ARBA" id="ARBA00022679"/>
    </source>
</evidence>
<dbReference type="SUPFAM" id="SSF53901">
    <property type="entry name" value="Thiolase-like"/>
    <property type="match status" value="1"/>
</dbReference>
<gene>
    <name evidence="3" type="ORF">GCM10010357_18550</name>
</gene>
<dbReference type="InterPro" id="IPR016039">
    <property type="entry name" value="Thiolase-like"/>
</dbReference>
<protein>
    <recommendedName>
        <fullName evidence="2">Beta-ketoacyl synthase-like N-terminal domain-containing protein</fullName>
    </recommendedName>
</protein>